<feature type="compositionally biased region" description="Basic and acidic residues" evidence="1">
    <location>
        <begin position="215"/>
        <end position="232"/>
    </location>
</feature>
<feature type="compositionally biased region" description="Basic and acidic residues" evidence="1">
    <location>
        <begin position="256"/>
        <end position="297"/>
    </location>
</feature>
<protein>
    <submittedName>
        <fullName evidence="2">Uncharacterized protein</fullName>
    </submittedName>
</protein>
<evidence type="ECO:0000313" key="2">
    <source>
        <dbReference type="EMBL" id="VVC04776.1"/>
    </source>
</evidence>
<organism evidence="2 3">
    <name type="scientific">Candidatus Bilamarchaeum dharawalense</name>
    <dbReference type="NCBI Taxonomy" id="2885759"/>
    <lineage>
        <taxon>Archaea</taxon>
        <taxon>Candidatus Micrarchaeota</taxon>
        <taxon>Candidatus Micrarchaeia</taxon>
        <taxon>Candidatus Anstonellales</taxon>
        <taxon>Candidatus Bilamarchaeaceae</taxon>
        <taxon>Candidatus Bilamarchaeum</taxon>
    </lineage>
</organism>
<sequence>MNPTSARIIAPRAMVQEKTGLNRNLKLVQPLEERYPKPDRYHHTKSSAKPKQTVWLDGRSPMRPYCYAKGGRKWNRADQESEGMKWDYYRTHRKTIPLFEGTYHDPKSFVSTTTEAHANEERIIGYETNGNLVQLVYSNHVQQHEDEHHATGAIIPVTHDNLVHHGGYPVHWTYHNGDSSTEPNHHTDSTQHQVHGTHYEYTIHMVDHQLHAQNEAHHGSNHHEGAVTEAESHMTPGHSRLVGGFWGAGHGNSHVAGEHHTVHHSTDHHGGQHQEHHSHSTHHQEHHGDSSHSERHHDAGLIEAEAHMTPGHARLVGGFWGAGHGNSHVAGEHHTVHHSTDHHGEQHQEHVHHNQQHTQVEGHGLEVRDHAVVLAPMHHPLHEGPAGVEQGQVQHDAEVTKTGGHIGSNPKKVFQLKVTSASAEPQ</sequence>
<dbReference type="AlphaFoldDB" id="A0A5E4LY97"/>
<feature type="region of interest" description="Disordered" evidence="1">
    <location>
        <begin position="215"/>
        <end position="297"/>
    </location>
</feature>
<comment type="caution">
    <text evidence="2">The sequence shown here is derived from an EMBL/GenBank/DDBJ whole genome shotgun (WGS) entry which is preliminary data.</text>
</comment>
<evidence type="ECO:0000256" key="1">
    <source>
        <dbReference type="SAM" id="MobiDB-lite"/>
    </source>
</evidence>
<feature type="compositionally biased region" description="Basic and acidic residues" evidence="1">
    <location>
        <begin position="330"/>
        <end position="352"/>
    </location>
</feature>
<gene>
    <name evidence="2" type="ORF">LFW2832_01107</name>
</gene>
<proteinExistence type="predicted"/>
<evidence type="ECO:0000313" key="3">
    <source>
        <dbReference type="Proteomes" id="UP000789941"/>
    </source>
</evidence>
<dbReference type="EMBL" id="CABMJJ010000011">
    <property type="protein sequence ID" value="VVC04776.1"/>
    <property type="molecule type" value="Genomic_DNA"/>
</dbReference>
<accession>A0A5E4LY97</accession>
<feature type="region of interest" description="Disordered" evidence="1">
    <location>
        <begin position="175"/>
        <end position="194"/>
    </location>
</feature>
<reference evidence="2 3" key="1">
    <citation type="submission" date="2019-08" db="EMBL/GenBank/DDBJ databases">
        <authorList>
            <person name="Vazquez-Campos X."/>
        </authorList>
    </citation>
    <scope>NUCLEOTIDE SEQUENCE [LARGE SCALE GENOMIC DNA]</scope>
    <source>
        <strain evidence="2">LFW-283_2</strain>
    </source>
</reference>
<feature type="region of interest" description="Disordered" evidence="1">
    <location>
        <begin position="325"/>
        <end position="361"/>
    </location>
</feature>
<dbReference type="Proteomes" id="UP000789941">
    <property type="component" value="Unassembled WGS sequence"/>
</dbReference>
<name>A0A5E4LY97_9ARCH</name>